<proteinExistence type="predicted"/>
<dbReference type="Proteomes" id="UP000309997">
    <property type="component" value="Unassembled WGS sequence"/>
</dbReference>
<evidence type="ECO:0000313" key="2">
    <source>
        <dbReference type="Proteomes" id="UP000309997"/>
    </source>
</evidence>
<keyword evidence="2" id="KW-1185">Reference proteome</keyword>
<name>A0ACC4AMF8_POPAL</name>
<evidence type="ECO:0000313" key="1">
    <source>
        <dbReference type="EMBL" id="KAL3567196.1"/>
    </source>
</evidence>
<comment type="caution">
    <text evidence="1">The sequence shown here is derived from an EMBL/GenBank/DDBJ whole genome shotgun (WGS) entry which is preliminary data.</text>
</comment>
<protein>
    <submittedName>
        <fullName evidence="1">Uncharacterized protein</fullName>
    </submittedName>
</protein>
<organism evidence="1 2">
    <name type="scientific">Populus alba</name>
    <name type="common">White poplar</name>
    <dbReference type="NCBI Taxonomy" id="43335"/>
    <lineage>
        <taxon>Eukaryota</taxon>
        <taxon>Viridiplantae</taxon>
        <taxon>Streptophyta</taxon>
        <taxon>Embryophyta</taxon>
        <taxon>Tracheophyta</taxon>
        <taxon>Spermatophyta</taxon>
        <taxon>Magnoliopsida</taxon>
        <taxon>eudicotyledons</taxon>
        <taxon>Gunneridae</taxon>
        <taxon>Pentapetalae</taxon>
        <taxon>rosids</taxon>
        <taxon>fabids</taxon>
        <taxon>Malpighiales</taxon>
        <taxon>Salicaceae</taxon>
        <taxon>Saliceae</taxon>
        <taxon>Populus</taxon>
    </lineage>
</organism>
<gene>
    <name evidence="1" type="ORF">D5086_032611</name>
</gene>
<reference evidence="1 2" key="1">
    <citation type="journal article" date="2024" name="Plant Biotechnol. J.">
        <title>Genome and CRISPR/Cas9 system of a widespread forest tree (Populus alba) in the world.</title>
        <authorList>
            <person name="Liu Y.J."/>
            <person name="Jiang P.F."/>
            <person name="Han X.M."/>
            <person name="Li X.Y."/>
            <person name="Wang H.M."/>
            <person name="Wang Y.J."/>
            <person name="Wang X.X."/>
            <person name="Zeng Q.Y."/>
        </authorList>
    </citation>
    <scope>NUCLEOTIDE SEQUENCE [LARGE SCALE GENOMIC DNA]</scope>
    <source>
        <strain evidence="2">cv. PAL-ZL1</strain>
    </source>
</reference>
<sequence length="382" mass="42420">MFCPPPQPNQITSHFLNFMANRSSAGGLNGPRLPSLGLVTSMGAHATKPAYRFLTVFDEVAKAIHGANMQWRARSYAASVPSHMPKSHKAQKRVSKDDRRAMVESYVNKYRETHAGKFPSISDARKQVGGNYYFIRKIVQELEYKSKISSSNSGNKKKELPIVSEPLVKVKNMSTGGAMSDMRTQCDPRAVLLNDVGDTSYRYLEVEGGLQTCEKMVSQEFGNPISPKHFQEHSDAVGTQAAESHMRKHETKNVSHPGLVEAENDQEKLSAFKRVMDADHSKHNEGSPYLDKHENIAHTAEEPPSMCILSLNAPCKVSVHILTYGVIFLAPYCLRVTINAMLPLSRDISSTHTDGAELPKKSTVWGSLKSFADGLVSMWRKM</sequence>
<dbReference type="EMBL" id="RCHU02000018">
    <property type="protein sequence ID" value="KAL3567196.1"/>
    <property type="molecule type" value="Genomic_DNA"/>
</dbReference>
<accession>A0ACC4AMF8</accession>